<dbReference type="Gene3D" id="2.30.110.10">
    <property type="entry name" value="Electron Transport, Fmn-binding Protein, Chain A"/>
    <property type="match status" value="1"/>
</dbReference>
<feature type="domain" description="Pyridoxamine 5'-phosphate oxidase N-terminal" evidence="1">
    <location>
        <begin position="20"/>
        <end position="112"/>
    </location>
</feature>
<dbReference type="KEGG" id="spun:BFF78_08365"/>
<gene>
    <name evidence="2" type="ORF">BFF78_08365</name>
</gene>
<proteinExistence type="predicted"/>
<dbReference type="RefSeq" id="WP_069777700.1">
    <property type="nucleotide sequence ID" value="NZ_CP017248.1"/>
</dbReference>
<dbReference type="SUPFAM" id="SSF50475">
    <property type="entry name" value="FMN-binding split barrel"/>
    <property type="match status" value="1"/>
</dbReference>
<dbReference type="AlphaFoldDB" id="A0A1D7Y644"/>
<name>A0A1D7Y644_9ACTN</name>
<keyword evidence="3" id="KW-1185">Reference proteome</keyword>
<dbReference type="EMBL" id="CP017248">
    <property type="protein sequence ID" value="AOR31052.1"/>
    <property type="molecule type" value="Genomic_DNA"/>
</dbReference>
<dbReference type="InterPro" id="IPR012349">
    <property type="entry name" value="Split_barrel_FMN-bd"/>
</dbReference>
<dbReference type="InterPro" id="IPR011576">
    <property type="entry name" value="Pyridox_Oxase_N"/>
</dbReference>
<accession>A0A1D7Y644</accession>
<dbReference type="Proteomes" id="UP000094960">
    <property type="component" value="Chromosome"/>
</dbReference>
<organism evidence="2 3">
    <name type="scientific">Streptomyces fodineus</name>
    <dbReference type="NCBI Taxonomy" id="1904616"/>
    <lineage>
        <taxon>Bacteria</taxon>
        <taxon>Bacillati</taxon>
        <taxon>Actinomycetota</taxon>
        <taxon>Actinomycetes</taxon>
        <taxon>Kitasatosporales</taxon>
        <taxon>Streptomycetaceae</taxon>
        <taxon>Streptomyces</taxon>
    </lineage>
</organism>
<sequence>MSYRLDAQAGNHTDEALRASLEELLADNTLFSLATAGPGGAHINTAFFAHDGELNLYFVSERSTQHSRNTASDPRAAATVMHQPPKYGEHLQGVQLFGVVHEARDTEAGASAALACYQGRFPTFAQDTAAQQRLLTGEGALALYGFRVESLTLLDEPRFGRRVYIKAAVVR</sequence>
<evidence type="ECO:0000313" key="3">
    <source>
        <dbReference type="Proteomes" id="UP000094960"/>
    </source>
</evidence>
<dbReference type="Pfam" id="PF01243">
    <property type="entry name" value="PNPOx_N"/>
    <property type="match status" value="1"/>
</dbReference>
<evidence type="ECO:0000259" key="1">
    <source>
        <dbReference type="Pfam" id="PF01243"/>
    </source>
</evidence>
<reference evidence="3" key="1">
    <citation type="submission" date="2016-09" db="EMBL/GenBank/DDBJ databases">
        <title>Streptomyces puniciscabiei strain:TW1S1 Genome sequencing and assembly.</title>
        <authorList>
            <person name="Kim M.-K."/>
            <person name="Kim S.B."/>
        </authorList>
    </citation>
    <scope>NUCLEOTIDE SEQUENCE [LARGE SCALE GENOMIC DNA]</scope>
    <source>
        <strain evidence="3">TW1S1</strain>
    </source>
</reference>
<protein>
    <recommendedName>
        <fullName evidence="1">Pyridoxamine 5'-phosphate oxidase N-terminal domain-containing protein</fullName>
    </recommendedName>
</protein>
<evidence type="ECO:0000313" key="2">
    <source>
        <dbReference type="EMBL" id="AOR31052.1"/>
    </source>
</evidence>